<keyword evidence="2" id="KW-1185">Reference proteome</keyword>
<evidence type="ECO:0000313" key="2">
    <source>
        <dbReference type="Proteomes" id="UP000516415"/>
    </source>
</evidence>
<gene>
    <name evidence="1" type="ORF">phiK7A1_158</name>
</gene>
<reference evidence="1 2" key="1">
    <citation type="submission" date="2020-07" db="EMBL/GenBank/DDBJ databases">
        <authorList>
            <person name="Martino G."/>
            <person name="Holtappels D."/>
            <person name="Wagemans J."/>
            <person name="Lavigne R."/>
            <person name="Turina M."/>
            <person name="Ciuffo M."/>
        </authorList>
    </citation>
    <scope>NUCLEOTIDE SEQUENCE [LARGE SCALE GENOMIC DNA]</scope>
</reference>
<protein>
    <submittedName>
        <fullName evidence="1">Uncharacterized protein</fullName>
    </submittedName>
</protein>
<sequence>MALSLRYNREACDANSGSPRVVRVVLCDNHGYLTFAGDCGCSIQHDYERFAIVGTTYGWLHNTAGDIRFFKSESGARHALKVYLGDVQPVPVVKPLECSHADTCLPDYWSGHHLAHIQVPVHKGMHLKELKEALHSELSQGAVMGSDDRTRDDSGPVGDVWYKKAHAAVNRIKPMVKGKRRLFESLQEHSDDDYTVYAYFVFTEKE</sequence>
<dbReference type="EMBL" id="MT740307">
    <property type="protein sequence ID" value="QNR53946.1"/>
    <property type="molecule type" value="Genomic_DNA"/>
</dbReference>
<proteinExistence type="predicted"/>
<name>A0A7H0XG06_9CAUD</name>
<evidence type="ECO:0000313" key="1">
    <source>
        <dbReference type="EMBL" id="QNR53946.1"/>
    </source>
</evidence>
<organism evidence="1 2">
    <name type="scientific">Pseudomonas phage phiK7A1</name>
    <dbReference type="NCBI Taxonomy" id="2759194"/>
    <lineage>
        <taxon>Viruses</taxon>
        <taxon>Duplodnaviria</taxon>
        <taxon>Heunggongvirae</taxon>
        <taxon>Uroviricota</taxon>
        <taxon>Caudoviricetes</taxon>
        <taxon>Vandenendeviridae</taxon>
        <taxon>Gorskivirinae</taxon>
        <taxon>Torinovirus</taxon>
        <taxon>Torinovirus K7A1</taxon>
    </lineage>
</organism>
<dbReference type="Proteomes" id="UP000516415">
    <property type="component" value="Segment"/>
</dbReference>
<accession>A0A7H0XG06</accession>